<keyword evidence="2" id="KW-1185">Reference proteome</keyword>
<protein>
    <submittedName>
        <fullName evidence="1">Uncharacterized protein</fullName>
    </submittedName>
</protein>
<reference evidence="1 2" key="1">
    <citation type="submission" date="2019-08" db="EMBL/GenBank/DDBJ databases">
        <title>The genome of the soybean aphid Biotype 1, its phylome, world population structure and adaptation to the North American continent.</title>
        <authorList>
            <person name="Giordano R."/>
            <person name="Donthu R.K."/>
            <person name="Hernandez A.G."/>
            <person name="Wright C.L."/>
            <person name="Zimin A.V."/>
        </authorList>
    </citation>
    <scope>NUCLEOTIDE SEQUENCE [LARGE SCALE GENOMIC DNA]</scope>
    <source>
        <tissue evidence="1">Whole aphids</tissue>
    </source>
</reference>
<accession>A0A6G0TIQ9</accession>
<name>A0A6G0TIQ9_APHGL</name>
<dbReference type="OrthoDB" id="63533at2759"/>
<organism evidence="1 2">
    <name type="scientific">Aphis glycines</name>
    <name type="common">Soybean aphid</name>
    <dbReference type="NCBI Taxonomy" id="307491"/>
    <lineage>
        <taxon>Eukaryota</taxon>
        <taxon>Metazoa</taxon>
        <taxon>Ecdysozoa</taxon>
        <taxon>Arthropoda</taxon>
        <taxon>Hexapoda</taxon>
        <taxon>Insecta</taxon>
        <taxon>Pterygota</taxon>
        <taxon>Neoptera</taxon>
        <taxon>Paraneoptera</taxon>
        <taxon>Hemiptera</taxon>
        <taxon>Sternorrhyncha</taxon>
        <taxon>Aphidomorpha</taxon>
        <taxon>Aphidoidea</taxon>
        <taxon>Aphididae</taxon>
        <taxon>Aphidini</taxon>
        <taxon>Aphis</taxon>
        <taxon>Aphis</taxon>
    </lineage>
</organism>
<dbReference type="Proteomes" id="UP000475862">
    <property type="component" value="Unassembled WGS sequence"/>
</dbReference>
<sequence>MKNQLFEDDTKELSDIFPQVSNDSDKSNTRDCLIYYLCGNQCASCILFLKSGNINHPAAEIVALKSRSQLIYPNTFLFEFLSIVEHSFGKFCMNYVFEKVMCSCTCRYEGCSCTDERRRFRPGPPESSAARSKVSVSPKKIVFLPGESDPDRTIPRLRRHMKEIACVAPYRYNPVQCPVLVEDITEKNFNFKYSCREHKVDIACEIIVYYLKMKIRQFSYPENLKQKKEKDF</sequence>
<dbReference type="EMBL" id="VYZN01000038">
    <property type="protein sequence ID" value="KAE9532588.1"/>
    <property type="molecule type" value="Genomic_DNA"/>
</dbReference>
<gene>
    <name evidence="1" type="ORF">AGLY_009669</name>
</gene>
<dbReference type="AlphaFoldDB" id="A0A6G0TIQ9"/>
<evidence type="ECO:0000313" key="2">
    <source>
        <dbReference type="Proteomes" id="UP000475862"/>
    </source>
</evidence>
<comment type="caution">
    <text evidence="1">The sequence shown here is derived from an EMBL/GenBank/DDBJ whole genome shotgun (WGS) entry which is preliminary data.</text>
</comment>
<proteinExistence type="predicted"/>
<evidence type="ECO:0000313" key="1">
    <source>
        <dbReference type="EMBL" id="KAE9532588.1"/>
    </source>
</evidence>